<organism evidence="1 2">
    <name type="scientific">Pantoea brenneri</name>
    <dbReference type="NCBI Taxonomy" id="472694"/>
    <lineage>
        <taxon>Bacteria</taxon>
        <taxon>Pseudomonadati</taxon>
        <taxon>Pseudomonadota</taxon>
        <taxon>Gammaproteobacteria</taxon>
        <taxon>Enterobacterales</taxon>
        <taxon>Erwiniaceae</taxon>
        <taxon>Pantoea</taxon>
    </lineage>
</organism>
<dbReference type="EMBL" id="CABWMH010000002">
    <property type="protein sequence ID" value="VXB03022.1"/>
    <property type="molecule type" value="Genomic_DNA"/>
</dbReference>
<sequence length="60" mass="6781">MVCQTTPSLWGEVRSGPAKVVLSVCHFLKQAKKIAFSPLKADVRHPFLDYGRTHRCRKGQ</sequence>
<protein>
    <submittedName>
        <fullName evidence="1">Uncharacterized protein</fullName>
    </submittedName>
</protein>
<gene>
    <name evidence="1" type="ORF">PANT111_100067</name>
</gene>
<reference evidence="1 2" key="1">
    <citation type="submission" date="2019-10" db="EMBL/GenBank/DDBJ databases">
        <authorList>
            <person name="Karimi E."/>
        </authorList>
    </citation>
    <scope>NUCLEOTIDE SEQUENCE [LARGE SCALE GENOMIC DNA]</scope>
    <source>
        <strain evidence="1">Pantoea sp. 111</strain>
    </source>
</reference>
<accession>A0AAX3J0Q6</accession>
<evidence type="ECO:0000313" key="1">
    <source>
        <dbReference type="EMBL" id="VXB03022.1"/>
    </source>
</evidence>
<dbReference type="AlphaFoldDB" id="A0AAX3J0Q6"/>
<evidence type="ECO:0000313" key="2">
    <source>
        <dbReference type="Proteomes" id="UP000433737"/>
    </source>
</evidence>
<name>A0AAX3J0Q6_9GAMM</name>
<comment type="caution">
    <text evidence="1">The sequence shown here is derived from an EMBL/GenBank/DDBJ whole genome shotgun (WGS) entry which is preliminary data.</text>
</comment>
<dbReference type="Proteomes" id="UP000433737">
    <property type="component" value="Unassembled WGS sequence"/>
</dbReference>
<proteinExistence type="predicted"/>